<dbReference type="RefSeq" id="WP_126782817.1">
    <property type="nucleotide sequence ID" value="NZ_PIQC01000008.1"/>
</dbReference>
<dbReference type="InterPro" id="IPR017850">
    <property type="entry name" value="Alkaline_phosphatase_core_sf"/>
</dbReference>
<dbReference type="Pfam" id="PF01663">
    <property type="entry name" value="Phosphodiest"/>
    <property type="match status" value="1"/>
</dbReference>
<protein>
    <submittedName>
        <fullName evidence="2">Alkaline phosphatase family protein</fullName>
    </submittedName>
</protein>
<feature type="chain" id="PRO_5019584673" evidence="1">
    <location>
        <begin position="19"/>
        <end position="402"/>
    </location>
</feature>
<sequence length="402" mass="45432">MKNLLVVCLVLFSSFTFGKSNEQTVVLISIDGFRHDYIEKHDAKNIAKLAQEGVRSEGLIPVYPSKTFPNHLSIITGRYPTNHGLVDNNFYDTERQQKYSMGDGLEDSSWITALPLWNLAEFQGVKAATFFWPESDARINGRTPSYFYHYSHPVPNRQRVEQIIDWLKLPEKARPRLVTGYFSVVDSMGHRFGPDSKQVKGAVQHIDELIGELWQRLQTEVDASVNLVLVSDHGMTPILAEKMIEVDDLNINSDLFTVVNAQTRLLIYAKENTSEEDTESLRQRLNQTTKHPFYVETGNALAQRNFVNSPRVPAIVLATDAPNSFATRPPEQRSDGGTHGYYGTRNMDGLFVATGSAFNQGQQIERFENIHIYPMMAELLGLQTLTEIDGRAEVLRPILEAN</sequence>
<dbReference type="PANTHER" id="PTHR10151">
    <property type="entry name" value="ECTONUCLEOTIDE PYROPHOSPHATASE/PHOSPHODIESTERASE"/>
    <property type="match status" value="1"/>
</dbReference>
<dbReference type="PANTHER" id="PTHR10151:SF120">
    <property type="entry name" value="BIS(5'-ADENOSYL)-TRIPHOSPHATASE"/>
    <property type="match status" value="1"/>
</dbReference>
<dbReference type="InterPro" id="IPR002591">
    <property type="entry name" value="Phosphodiest/P_Trfase"/>
</dbReference>
<keyword evidence="3" id="KW-1185">Reference proteome</keyword>
<dbReference type="OrthoDB" id="9771966at2"/>
<evidence type="ECO:0000313" key="3">
    <source>
        <dbReference type="Proteomes" id="UP000288058"/>
    </source>
</evidence>
<dbReference type="Proteomes" id="UP000288058">
    <property type="component" value="Unassembled WGS sequence"/>
</dbReference>
<gene>
    <name evidence="2" type="ORF">CWI78_10785</name>
</gene>
<dbReference type="EMBL" id="PIQC01000008">
    <property type="protein sequence ID" value="RUO66987.1"/>
    <property type="molecule type" value="Genomic_DNA"/>
</dbReference>
<dbReference type="GO" id="GO:0016787">
    <property type="term" value="F:hydrolase activity"/>
    <property type="evidence" value="ECO:0007669"/>
    <property type="project" value="UniProtKB-ARBA"/>
</dbReference>
<name>A0A432YUJ6_9GAMM</name>
<reference evidence="3" key="1">
    <citation type="journal article" date="2018" name="Front. Microbiol.">
        <title>Genome-Based Analysis Reveals the Taxonomy and Diversity of the Family Idiomarinaceae.</title>
        <authorList>
            <person name="Liu Y."/>
            <person name="Lai Q."/>
            <person name="Shao Z."/>
        </authorList>
    </citation>
    <scope>NUCLEOTIDE SEQUENCE [LARGE SCALE GENOMIC DNA]</scope>
    <source>
        <strain evidence="3">R22</strain>
    </source>
</reference>
<proteinExistence type="predicted"/>
<dbReference type="AlphaFoldDB" id="A0A432YUJ6"/>
<dbReference type="Gene3D" id="3.30.1360.180">
    <property type="match status" value="1"/>
</dbReference>
<accession>A0A432YUJ6</accession>
<comment type="caution">
    <text evidence="2">The sequence shown here is derived from an EMBL/GenBank/DDBJ whole genome shotgun (WGS) entry which is preliminary data.</text>
</comment>
<evidence type="ECO:0000256" key="1">
    <source>
        <dbReference type="SAM" id="SignalP"/>
    </source>
</evidence>
<dbReference type="Gene3D" id="3.40.720.10">
    <property type="entry name" value="Alkaline Phosphatase, subunit A"/>
    <property type="match status" value="1"/>
</dbReference>
<keyword evidence="1" id="KW-0732">Signal</keyword>
<organism evidence="2 3">
    <name type="scientific">Idiomarina ramblicola</name>
    <dbReference type="NCBI Taxonomy" id="263724"/>
    <lineage>
        <taxon>Bacteria</taxon>
        <taxon>Pseudomonadati</taxon>
        <taxon>Pseudomonadota</taxon>
        <taxon>Gammaproteobacteria</taxon>
        <taxon>Alteromonadales</taxon>
        <taxon>Idiomarinaceae</taxon>
        <taxon>Idiomarina</taxon>
    </lineage>
</organism>
<dbReference type="CDD" id="cd16018">
    <property type="entry name" value="Enpp"/>
    <property type="match status" value="1"/>
</dbReference>
<feature type="signal peptide" evidence="1">
    <location>
        <begin position="1"/>
        <end position="18"/>
    </location>
</feature>
<evidence type="ECO:0000313" key="2">
    <source>
        <dbReference type="EMBL" id="RUO66987.1"/>
    </source>
</evidence>
<dbReference type="SUPFAM" id="SSF53649">
    <property type="entry name" value="Alkaline phosphatase-like"/>
    <property type="match status" value="1"/>
</dbReference>